<dbReference type="PRINTS" id="PR01041">
    <property type="entry name" value="TRNASYNTHMET"/>
</dbReference>
<evidence type="ECO:0000259" key="16">
    <source>
        <dbReference type="PROSITE" id="PS50886"/>
    </source>
</evidence>
<dbReference type="Gene3D" id="1.10.730.10">
    <property type="entry name" value="Isoleucyl-tRNA Synthetase, Domain 1"/>
    <property type="match status" value="1"/>
</dbReference>
<evidence type="ECO:0000256" key="14">
    <source>
        <dbReference type="RuleBase" id="RU363039"/>
    </source>
</evidence>
<dbReference type="EC" id="6.1.1.10" evidence="2"/>
<reference evidence="17" key="1">
    <citation type="journal article" date="2020" name="J. Eukaryot. Microbiol.">
        <title>De novo Sequencing, Assembly and Annotation of the Transcriptome for the Free-Living Testate Amoeba Arcella intermedia.</title>
        <authorList>
            <person name="Ribeiro G.M."/>
            <person name="Porfirio-Sousa A.L."/>
            <person name="Maurer-Alcala X.X."/>
            <person name="Katz L.A."/>
            <person name="Lahr D.J.G."/>
        </authorList>
    </citation>
    <scope>NUCLEOTIDE SEQUENCE</scope>
</reference>
<dbReference type="GO" id="GO:0004825">
    <property type="term" value="F:methionine-tRNA ligase activity"/>
    <property type="evidence" value="ECO:0007669"/>
    <property type="project" value="UniProtKB-EC"/>
</dbReference>
<dbReference type="Pfam" id="PF01588">
    <property type="entry name" value="tRNA_bind"/>
    <property type="match status" value="1"/>
</dbReference>
<dbReference type="FunFam" id="2.40.50.140:FF:000047">
    <property type="entry name" value="tyrosine--tRNA ligase, cytoplasmic isoform X2"/>
    <property type="match status" value="1"/>
</dbReference>
<evidence type="ECO:0000256" key="4">
    <source>
        <dbReference type="ARBA" id="ARBA00022555"/>
    </source>
</evidence>
<evidence type="ECO:0000313" key="17">
    <source>
        <dbReference type="EMBL" id="NDV29669.1"/>
    </source>
</evidence>
<evidence type="ECO:0000256" key="6">
    <source>
        <dbReference type="ARBA" id="ARBA00022741"/>
    </source>
</evidence>
<dbReference type="InterPro" id="IPR014758">
    <property type="entry name" value="Met-tRNA_synth"/>
</dbReference>
<dbReference type="InterPro" id="IPR023457">
    <property type="entry name" value="Met-tRNA_synth_2"/>
</dbReference>
<dbReference type="InterPro" id="IPR002547">
    <property type="entry name" value="tRNA-bd_dom"/>
</dbReference>
<evidence type="ECO:0000256" key="13">
    <source>
        <dbReference type="PROSITE-ProRule" id="PRU00209"/>
    </source>
</evidence>
<keyword evidence="3" id="KW-0963">Cytoplasm</keyword>
<dbReference type="InterPro" id="IPR033911">
    <property type="entry name" value="MetRS_core"/>
</dbReference>
<comment type="subcellular location">
    <subcellularLocation>
        <location evidence="1">Cytoplasm</location>
    </subcellularLocation>
</comment>
<dbReference type="InterPro" id="IPR009080">
    <property type="entry name" value="tRNAsynth_Ia_anticodon-bd"/>
</dbReference>
<dbReference type="SUPFAM" id="SSF47323">
    <property type="entry name" value="Anticodon-binding domain of a subclass of class I aminoacyl-tRNA synthetases"/>
    <property type="match status" value="1"/>
</dbReference>
<evidence type="ECO:0000256" key="9">
    <source>
        <dbReference type="ARBA" id="ARBA00022917"/>
    </source>
</evidence>
<keyword evidence="4 13" id="KW-0820">tRNA-binding</keyword>
<keyword evidence="8 13" id="KW-0694">RNA-binding</keyword>
<dbReference type="InterPro" id="IPR015413">
    <property type="entry name" value="Methionyl/Leucyl_tRNA_Synth"/>
</dbReference>
<keyword evidence="10 14" id="KW-0030">Aminoacyl-tRNA synthetase</keyword>
<dbReference type="CDD" id="cd02799">
    <property type="entry name" value="tRNA_bind_EMAP-II_like"/>
    <property type="match status" value="1"/>
</dbReference>
<dbReference type="Gene3D" id="2.170.220.10">
    <property type="match status" value="1"/>
</dbReference>
<evidence type="ECO:0000256" key="3">
    <source>
        <dbReference type="ARBA" id="ARBA00022490"/>
    </source>
</evidence>
<dbReference type="EMBL" id="GIBP01000700">
    <property type="protein sequence ID" value="NDV29669.1"/>
    <property type="molecule type" value="Transcribed_RNA"/>
</dbReference>
<protein>
    <recommendedName>
        <fullName evidence="2">methionine--tRNA ligase</fullName>
        <ecNumber evidence="2">6.1.1.10</ecNumber>
    </recommendedName>
    <alternativeName>
        <fullName evidence="11">Methionyl-tRNA synthetase</fullName>
    </alternativeName>
</protein>
<name>A0A6B2KY41_9EUKA</name>
<dbReference type="GO" id="GO:0005524">
    <property type="term" value="F:ATP binding"/>
    <property type="evidence" value="ECO:0007669"/>
    <property type="project" value="UniProtKB-KW"/>
</dbReference>
<comment type="similarity">
    <text evidence="14">Belongs to the class-I aminoacyl-tRNA synthetase family.</text>
</comment>
<dbReference type="Pfam" id="PF19303">
    <property type="entry name" value="Anticodon_3"/>
    <property type="match status" value="1"/>
</dbReference>
<dbReference type="CDD" id="cd00814">
    <property type="entry name" value="MetRS_core"/>
    <property type="match status" value="1"/>
</dbReference>
<keyword evidence="5 14" id="KW-0436">Ligase</keyword>
<feature type="domain" description="TRNA-binding" evidence="16">
    <location>
        <begin position="609"/>
        <end position="711"/>
    </location>
</feature>
<dbReference type="InterPro" id="IPR012340">
    <property type="entry name" value="NA-bd_OB-fold"/>
</dbReference>
<dbReference type="SUPFAM" id="SSF52374">
    <property type="entry name" value="Nucleotidylyl transferase"/>
    <property type="match status" value="1"/>
</dbReference>
<feature type="compositionally biased region" description="Low complexity" evidence="15">
    <location>
        <begin position="526"/>
        <end position="540"/>
    </location>
</feature>
<evidence type="ECO:0000256" key="7">
    <source>
        <dbReference type="ARBA" id="ARBA00022840"/>
    </source>
</evidence>
<keyword evidence="6 14" id="KW-0547">Nucleotide-binding</keyword>
<feature type="compositionally biased region" description="Low complexity" evidence="15">
    <location>
        <begin position="582"/>
        <end position="595"/>
    </location>
</feature>
<evidence type="ECO:0000256" key="2">
    <source>
        <dbReference type="ARBA" id="ARBA00012838"/>
    </source>
</evidence>
<dbReference type="Pfam" id="PF09334">
    <property type="entry name" value="tRNA-synt_1g"/>
    <property type="match status" value="2"/>
</dbReference>
<evidence type="ECO:0000256" key="12">
    <source>
        <dbReference type="ARBA" id="ARBA00047364"/>
    </source>
</evidence>
<dbReference type="Gene3D" id="3.40.50.620">
    <property type="entry name" value="HUPs"/>
    <property type="match status" value="1"/>
</dbReference>
<feature type="compositionally biased region" description="Basic and acidic residues" evidence="15">
    <location>
        <begin position="600"/>
        <end position="609"/>
    </location>
</feature>
<evidence type="ECO:0000256" key="1">
    <source>
        <dbReference type="ARBA" id="ARBA00004496"/>
    </source>
</evidence>
<dbReference type="SUPFAM" id="SSF50249">
    <property type="entry name" value="Nucleic acid-binding proteins"/>
    <property type="match status" value="1"/>
</dbReference>
<evidence type="ECO:0000256" key="15">
    <source>
        <dbReference type="SAM" id="MobiDB-lite"/>
    </source>
</evidence>
<dbReference type="PANTHER" id="PTHR43326:SF2">
    <property type="entry name" value="METHIONINE--TRNA LIGASE"/>
    <property type="match status" value="1"/>
</dbReference>
<accession>A0A6B2KY41</accession>
<dbReference type="GO" id="GO:0006431">
    <property type="term" value="P:methionyl-tRNA aminoacylation"/>
    <property type="evidence" value="ECO:0007669"/>
    <property type="project" value="InterPro"/>
</dbReference>
<keyword evidence="7 14" id="KW-0067">ATP-binding</keyword>
<proteinExistence type="inferred from homology"/>
<feature type="region of interest" description="Disordered" evidence="15">
    <location>
        <begin position="517"/>
        <end position="611"/>
    </location>
</feature>
<dbReference type="GO" id="GO:0000049">
    <property type="term" value="F:tRNA binding"/>
    <property type="evidence" value="ECO:0007669"/>
    <property type="project" value="UniProtKB-UniRule"/>
</dbReference>
<comment type="catalytic activity">
    <reaction evidence="12">
        <text>tRNA(Met) + L-methionine + ATP = L-methionyl-tRNA(Met) + AMP + diphosphate</text>
        <dbReference type="Rhea" id="RHEA:13481"/>
        <dbReference type="Rhea" id="RHEA-COMP:9667"/>
        <dbReference type="Rhea" id="RHEA-COMP:9698"/>
        <dbReference type="ChEBI" id="CHEBI:30616"/>
        <dbReference type="ChEBI" id="CHEBI:33019"/>
        <dbReference type="ChEBI" id="CHEBI:57844"/>
        <dbReference type="ChEBI" id="CHEBI:78442"/>
        <dbReference type="ChEBI" id="CHEBI:78530"/>
        <dbReference type="ChEBI" id="CHEBI:456215"/>
        <dbReference type="EC" id="6.1.1.10"/>
    </reaction>
</comment>
<dbReference type="InterPro" id="IPR041872">
    <property type="entry name" value="Anticodon_Met"/>
</dbReference>
<keyword evidence="9 14" id="KW-0648">Protein biosynthesis</keyword>
<organism evidence="17">
    <name type="scientific">Arcella intermedia</name>
    <dbReference type="NCBI Taxonomy" id="1963864"/>
    <lineage>
        <taxon>Eukaryota</taxon>
        <taxon>Amoebozoa</taxon>
        <taxon>Tubulinea</taxon>
        <taxon>Elardia</taxon>
        <taxon>Arcellinida</taxon>
        <taxon>Sphaerothecina</taxon>
        <taxon>Arcellidae</taxon>
        <taxon>Arcella</taxon>
    </lineage>
</organism>
<evidence type="ECO:0000256" key="5">
    <source>
        <dbReference type="ARBA" id="ARBA00022598"/>
    </source>
</evidence>
<sequence length="770" mass="87182">MITTAINYTNGPPHIGHAYEAMVADTIARYHRIYGRNVFFMTGTDEHGQKVAEAAQAQGLKPIELCDKYVGMFRELNGRLNVSEDYYIRTTVPKHERTCIWLWKRAEMAGDIYLGKYEGWYNVREEKFVTDTEAEKSNYKDPGSGKPLVKTSEPSYFFRMSKYQERLIQHILDNPGFIFPEEREAEVLTRLREPLLDLSISRTTFDWGVKCPTREPDHVMYVWFDALTNYLTGVDYPDGNLAYLWPADIHLIGKDIAWFHSVIWPCMLMSTGIPLPKQIVCHGFINGPDGRKMSKSYGNVVAPGDMLAKYTPDNLRYFCLREGVFGEDFSFSEASLVLRHDAELADDLGNLVRRSFSLAQKWNEGKVPHQPYTELFSVEKLKETVENHMKAYNLHSAFEVALDHVKITNKYLAEIAPWNLKEDGTLDLRLSCVRTALEAVYLVAHFFFPILPVAAEKIFKYFNIPMSTISQIKGWGNLTPGSSVVYESEILFPKIQPSRFEKKHNPESQLEIMSQIQSKTKEPKQQKQPKAQKQQEAGAQEQKKPEQPKKPEQVQQKQEQKQEQNKKQADKPAQEQPKKPEQAQQTKPQAAPKPKGGNKKQSEPDKPVDISRVNLRIGKIVNCKKHPDADHLYIEEIDIGEAKPRQVVSGLAKHIPLEKMQNRMIVVVTNMKPSKFRGVESQAMVIAATADSGEVDLLDPPAGAQIGEKILFEGFEGQPDATLDAKKVDVIGLVKPDMVTDDQGVAKYKSAVWMTSAGPCTASLKNAHLG</sequence>
<dbReference type="Gene3D" id="2.40.50.140">
    <property type="entry name" value="Nucleic acid-binding proteins"/>
    <property type="match status" value="1"/>
</dbReference>
<dbReference type="AlphaFoldDB" id="A0A6B2KY41"/>
<dbReference type="FunFam" id="2.170.220.10:FF:000002">
    <property type="entry name" value="Methionine--tRNA ligase"/>
    <property type="match status" value="1"/>
</dbReference>
<evidence type="ECO:0000256" key="8">
    <source>
        <dbReference type="ARBA" id="ARBA00022884"/>
    </source>
</evidence>
<dbReference type="PANTHER" id="PTHR43326">
    <property type="entry name" value="METHIONYL-TRNA SYNTHETASE"/>
    <property type="match status" value="1"/>
</dbReference>
<dbReference type="GO" id="GO:0005737">
    <property type="term" value="C:cytoplasm"/>
    <property type="evidence" value="ECO:0007669"/>
    <property type="project" value="UniProtKB-SubCell"/>
</dbReference>
<feature type="compositionally biased region" description="Basic and acidic residues" evidence="15">
    <location>
        <begin position="541"/>
        <end position="581"/>
    </location>
</feature>
<dbReference type="PROSITE" id="PS50886">
    <property type="entry name" value="TRBD"/>
    <property type="match status" value="1"/>
</dbReference>
<dbReference type="NCBIfam" id="TIGR00398">
    <property type="entry name" value="metG"/>
    <property type="match status" value="1"/>
</dbReference>
<evidence type="ECO:0000256" key="10">
    <source>
        <dbReference type="ARBA" id="ARBA00023146"/>
    </source>
</evidence>
<dbReference type="CDD" id="cd07957">
    <property type="entry name" value="Anticodon_Ia_Met"/>
    <property type="match status" value="1"/>
</dbReference>
<dbReference type="InterPro" id="IPR014729">
    <property type="entry name" value="Rossmann-like_a/b/a_fold"/>
</dbReference>
<evidence type="ECO:0000256" key="11">
    <source>
        <dbReference type="ARBA" id="ARBA00030904"/>
    </source>
</evidence>